<dbReference type="Proteomes" id="UP001153269">
    <property type="component" value="Unassembled WGS sequence"/>
</dbReference>
<feature type="transmembrane region" description="Helical" evidence="5">
    <location>
        <begin position="110"/>
        <end position="128"/>
    </location>
</feature>
<comment type="caution">
    <text evidence="7">The sequence shown here is derived from an EMBL/GenBank/DDBJ whole genome shotgun (WGS) entry which is preliminary data.</text>
</comment>
<evidence type="ECO:0000259" key="6">
    <source>
        <dbReference type="PROSITE" id="PS50026"/>
    </source>
</evidence>
<feature type="domain" description="EGF-like" evidence="6">
    <location>
        <begin position="50"/>
        <end position="85"/>
    </location>
</feature>
<dbReference type="CDD" id="cd00054">
    <property type="entry name" value="EGF_CA"/>
    <property type="match status" value="1"/>
</dbReference>
<evidence type="ECO:0000313" key="8">
    <source>
        <dbReference type="Proteomes" id="UP001153269"/>
    </source>
</evidence>
<dbReference type="EMBL" id="CADEAL010000163">
    <property type="protein sequence ID" value="CAB1415581.1"/>
    <property type="molecule type" value="Genomic_DNA"/>
</dbReference>
<keyword evidence="5" id="KW-0472">Membrane</keyword>
<gene>
    <name evidence="7" type="ORF">PLEPLA_LOCUS3298</name>
</gene>
<sequence length="129" mass="14179">MCPGCLAPPPLRPPSPTSLASHSHMCQLSSQDAERCRQEQKRQLVPHEPASRVCDNAMLRCQNGGTCHHHQRCHCSPGFTGVLCERARCQGPGECEDQLSGRATLHHPLIGFRVVLTTIVLPLVIVSLW</sequence>
<organism evidence="7 8">
    <name type="scientific">Pleuronectes platessa</name>
    <name type="common">European plaice</name>
    <dbReference type="NCBI Taxonomy" id="8262"/>
    <lineage>
        <taxon>Eukaryota</taxon>
        <taxon>Metazoa</taxon>
        <taxon>Chordata</taxon>
        <taxon>Craniata</taxon>
        <taxon>Vertebrata</taxon>
        <taxon>Euteleostomi</taxon>
        <taxon>Actinopterygii</taxon>
        <taxon>Neopterygii</taxon>
        <taxon>Teleostei</taxon>
        <taxon>Neoteleostei</taxon>
        <taxon>Acanthomorphata</taxon>
        <taxon>Carangaria</taxon>
        <taxon>Pleuronectiformes</taxon>
        <taxon>Pleuronectoidei</taxon>
        <taxon>Pleuronectidae</taxon>
        <taxon>Pleuronectes</taxon>
    </lineage>
</organism>
<keyword evidence="2 3" id="KW-1015">Disulfide bond</keyword>
<dbReference type="AlphaFoldDB" id="A0A9N7TMD6"/>
<dbReference type="PROSITE" id="PS50026">
    <property type="entry name" value="EGF_3"/>
    <property type="match status" value="1"/>
</dbReference>
<reference evidence="7" key="1">
    <citation type="submission" date="2020-03" db="EMBL/GenBank/DDBJ databases">
        <authorList>
            <person name="Weist P."/>
        </authorList>
    </citation>
    <scope>NUCLEOTIDE SEQUENCE</scope>
</reference>
<dbReference type="PROSITE" id="PS01186">
    <property type="entry name" value="EGF_2"/>
    <property type="match status" value="1"/>
</dbReference>
<dbReference type="Pfam" id="PF07974">
    <property type="entry name" value="EGF_2"/>
    <property type="match status" value="1"/>
</dbReference>
<keyword evidence="8" id="KW-1185">Reference proteome</keyword>
<evidence type="ECO:0000313" key="7">
    <source>
        <dbReference type="EMBL" id="CAB1415581.1"/>
    </source>
</evidence>
<evidence type="ECO:0000256" key="1">
    <source>
        <dbReference type="ARBA" id="ARBA00022536"/>
    </source>
</evidence>
<evidence type="ECO:0000256" key="4">
    <source>
        <dbReference type="SAM" id="MobiDB-lite"/>
    </source>
</evidence>
<evidence type="ECO:0000256" key="3">
    <source>
        <dbReference type="PROSITE-ProRule" id="PRU00076"/>
    </source>
</evidence>
<feature type="region of interest" description="Disordered" evidence="4">
    <location>
        <begin position="1"/>
        <end position="23"/>
    </location>
</feature>
<proteinExistence type="predicted"/>
<evidence type="ECO:0000256" key="2">
    <source>
        <dbReference type="ARBA" id="ARBA00023157"/>
    </source>
</evidence>
<comment type="caution">
    <text evidence="3">Lacks conserved residue(s) required for the propagation of feature annotation.</text>
</comment>
<feature type="disulfide bond" evidence="3">
    <location>
        <begin position="75"/>
        <end position="84"/>
    </location>
</feature>
<dbReference type="SUPFAM" id="SSF57196">
    <property type="entry name" value="EGF/Laminin"/>
    <property type="match status" value="1"/>
</dbReference>
<dbReference type="PROSITE" id="PS00022">
    <property type="entry name" value="EGF_1"/>
    <property type="match status" value="1"/>
</dbReference>
<dbReference type="InterPro" id="IPR013111">
    <property type="entry name" value="EGF_extracell"/>
</dbReference>
<keyword evidence="1 3" id="KW-0245">EGF-like domain</keyword>
<dbReference type="Gene3D" id="2.10.25.10">
    <property type="entry name" value="Laminin"/>
    <property type="match status" value="1"/>
</dbReference>
<name>A0A9N7TMD6_PLEPL</name>
<accession>A0A9N7TMD6</accession>
<keyword evidence="5" id="KW-1133">Transmembrane helix</keyword>
<protein>
    <recommendedName>
        <fullName evidence="6">EGF-like domain-containing protein</fullName>
    </recommendedName>
</protein>
<evidence type="ECO:0000256" key="5">
    <source>
        <dbReference type="SAM" id="Phobius"/>
    </source>
</evidence>
<dbReference type="FunFam" id="2.10.25.10:FF:000112">
    <property type="entry name" value="Netrin G1"/>
    <property type="match status" value="1"/>
</dbReference>
<keyword evidence="5" id="KW-0812">Transmembrane</keyword>
<dbReference type="InterPro" id="IPR000742">
    <property type="entry name" value="EGF"/>
</dbReference>
<feature type="compositionally biased region" description="Pro residues" evidence="4">
    <location>
        <begin position="1"/>
        <end position="16"/>
    </location>
</feature>